<dbReference type="AlphaFoldDB" id="A0A3M8P5R3"/>
<dbReference type="GO" id="GO:0004175">
    <property type="term" value="F:endopeptidase activity"/>
    <property type="evidence" value="ECO:0007669"/>
    <property type="project" value="UniProtKB-ARBA"/>
</dbReference>
<reference evidence="3 4" key="1">
    <citation type="journal article" date="2018" name="Int. J. Syst. Evol. Microbiol.">
        <title>Planococcus salinus sp. nov., a moderately halophilic bacterium isolated from a saline-alkali soil.</title>
        <authorList>
            <person name="Gan L."/>
        </authorList>
    </citation>
    <scope>NUCLEOTIDE SEQUENCE [LARGE SCALE GENOMIC DNA]</scope>
    <source>
        <strain evidence="3 4">LCB217</strain>
    </source>
</reference>
<dbReference type="Proteomes" id="UP000275473">
    <property type="component" value="Unassembled WGS sequence"/>
</dbReference>
<feature type="transmembrane region" description="Helical" evidence="1">
    <location>
        <begin position="196"/>
        <end position="217"/>
    </location>
</feature>
<dbReference type="GO" id="GO:0008237">
    <property type="term" value="F:metallopeptidase activity"/>
    <property type="evidence" value="ECO:0007669"/>
    <property type="project" value="UniProtKB-KW"/>
</dbReference>
<keyword evidence="1" id="KW-0812">Transmembrane</keyword>
<dbReference type="RefSeq" id="WP_123165801.1">
    <property type="nucleotide sequence ID" value="NZ_RIAX01000008.1"/>
</dbReference>
<dbReference type="Pfam" id="PF02517">
    <property type="entry name" value="Rce1-like"/>
    <property type="match status" value="1"/>
</dbReference>
<feature type="transmembrane region" description="Helical" evidence="1">
    <location>
        <begin position="237"/>
        <end position="255"/>
    </location>
</feature>
<dbReference type="EMBL" id="RIAX01000008">
    <property type="protein sequence ID" value="RNF39019.1"/>
    <property type="molecule type" value="Genomic_DNA"/>
</dbReference>
<keyword evidence="4" id="KW-1185">Reference proteome</keyword>
<evidence type="ECO:0000259" key="2">
    <source>
        <dbReference type="Pfam" id="PF02517"/>
    </source>
</evidence>
<accession>A0A3M8P5R3</accession>
<sequence length="274" mass="30877">MFEKMKIRYLLALLFLLYAAGRLGPLLFPGSEEGIALITQLLAFLVVPLVFFGYYFRKQQLSVSDVATRKGFRRWIFPILGLALLLVVLSFGTMWLKLFLLFPIAPSLVESYFQDNAAVDGSLFFTLNLLLVIFIFPIVDEFIFRGAILKRLIAKTSKWTGILIASLLYSLLFADFFGAFVFSVAASLLYLKTNNLLIPIALNFAYTWIFSAGMLFAPPDWPAWLMLMETSDIYSKALPNALVLLASLLLTAWAIKRLLKAKRTEVEEEAVASV</sequence>
<feature type="transmembrane region" description="Helical" evidence="1">
    <location>
        <begin position="160"/>
        <end position="190"/>
    </location>
</feature>
<keyword evidence="3" id="KW-0482">Metalloprotease</keyword>
<keyword evidence="1" id="KW-1133">Transmembrane helix</keyword>
<evidence type="ECO:0000313" key="3">
    <source>
        <dbReference type="EMBL" id="RNF39019.1"/>
    </source>
</evidence>
<dbReference type="InterPro" id="IPR003675">
    <property type="entry name" value="Rce1/LyrA-like_dom"/>
</dbReference>
<comment type="caution">
    <text evidence="3">The sequence shown here is derived from an EMBL/GenBank/DDBJ whole genome shotgun (WGS) entry which is preliminary data.</text>
</comment>
<feature type="transmembrane region" description="Helical" evidence="1">
    <location>
        <begin position="37"/>
        <end position="56"/>
    </location>
</feature>
<feature type="transmembrane region" description="Helical" evidence="1">
    <location>
        <begin position="77"/>
        <end position="102"/>
    </location>
</feature>
<protein>
    <submittedName>
        <fullName evidence="3">CPBP family intramembrane metalloprotease</fullName>
    </submittedName>
</protein>
<organism evidence="3 4">
    <name type="scientific">Planococcus salinus</name>
    <dbReference type="NCBI Taxonomy" id="1848460"/>
    <lineage>
        <taxon>Bacteria</taxon>
        <taxon>Bacillati</taxon>
        <taxon>Bacillota</taxon>
        <taxon>Bacilli</taxon>
        <taxon>Bacillales</taxon>
        <taxon>Caryophanaceae</taxon>
        <taxon>Planococcus</taxon>
    </lineage>
</organism>
<feature type="domain" description="CAAX prenyl protease 2/Lysostaphin resistance protein A-like" evidence="2">
    <location>
        <begin position="125"/>
        <end position="208"/>
    </location>
</feature>
<keyword evidence="1" id="KW-0472">Membrane</keyword>
<dbReference type="GO" id="GO:0006508">
    <property type="term" value="P:proteolysis"/>
    <property type="evidence" value="ECO:0007669"/>
    <property type="project" value="UniProtKB-KW"/>
</dbReference>
<evidence type="ECO:0000256" key="1">
    <source>
        <dbReference type="SAM" id="Phobius"/>
    </source>
</evidence>
<proteinExistence type="predicted"/>
<dbReference type="OrthoDB" id="8607342at2"/>
<feature type="transmembrane region" description="Helical" evidence="1">
    <location>
        <begin position="122"/>
        <end position="139"/>
    </location>
</feature>
<gene>
    <name evidence="3" type="ORF">EEX84_11570</name>
</gene>
<dbReference type="GO" id="GO:0080120">
    <property type="term" value="P:CAAX-box protein maturation"/>
    <property type="evidence" value="ECO:0007669"/>
    <property type="project" value="UniProtKB-ARBA"/>
</dbReference>
<name>A0A3M8P5R3_9BACL</name>
<evidence type="ECO:0000313" key="4">
    <source>
        <dbReference type="Proteomes" id="UP000275473"/>
    </source>
</evidence>
<keyword evidence="3" id="KW-0378">Hydrolase</keyword>
<keyword evidence="3" id="KW-0645">Protease</keyword>